<keyword evidence="1 4" id="KW-0808">Transferase</keyword>
<name>A0A6I6JWS8_9BACT</name>
<dbReference type="CDD" id="cd04301">
    <property type="entry name" value="NAT_SF"/>
    <property type="match status" value="1"/>
</dbReference>
<evidence type="ECO:0000259" key="3">
    <source>
        <dbReference type="PROSITE" id="PS51186"/>
    </source>
</evidence>
<dbReference type="InterPro" id="IPR000182">
    <property type="entry name" value="GNAT_dom"/>
</dbReference>
<sequence length="149" mass="17068">MITAQRTNSGDKDFIDLVSSLDALLSVLDGREHDFYNQFNKIDKIKYVVVAYDDGIPVACGAVKKYDKDTMEVKRMFTHEAYRGRGIASLVLAELEEWAKELAFSKCILETGKRQPEAVRLYKKNGYRQIPNFGQYATMQNSVCFEKHL</sequence>
<keyword evidence="5" id="KW-1185">Reference proteome</keyword>
<protein>
    <submittedName>
        <fullName evidence="4">GNAT family N-acetyltransferase</fullName>
    </submittedName>
</protein>
<feature type="domain" description="N-acetyltransferase" evidence="3">
    <location>
        <begin position="1"/>
        <end position="149"/>
    </location>
</feature>
<dbReference type="SUPFAM" id="SSF55729">
    <property type="entry name" value="Acyl-CoA N-acyltransferases (Nat)"/>
    <property type="match status" value="1"/>
</dbReference>
<evidence type="ECO:0000313" key="4">
    <source>
        <dbReference type="EMBL" id="QGY44577.1"/>
    </source>
</evidence>
<evidence type="ECO:0000256" key="1">
    <source>
        <dbReference type="ARBA" id="ARBA00022679"/>
    </source>
</evidence>
<dbReference type="EMBL" id="CP046401">
    <property type="protein sequence ID" value="QGY44577.1"/>
    <property type="molecule type" value="Genomic_DNA"/>
</dbReference>
<dbReference type="AlphaFoldDB" id="A0A6I6JWS8"/>
<dbReference type="PROSITE" id="PS51186">
    <property type="entry name" value="GNAT"/>
    <property type="match status" value="1"/>
</dbReference>
<dbReference type="InterPro" id="IPR016181">
    <property type="entry name" value="Acyl_CoA_acyltransferase"/>
</dbReference>
<dbReference type="InterPro" id="IPR050832">
    <property type="entry name" value="Bact_Acetyltransf"/>
</dbReference>
<evidence type="ECO:0000313" key="5">
    <source>
        <dbReference type="Proteomes" id="UP000428260"/>
    </source>
</evidence>
<dbReference type="Pfam" id="PF00583">
    <property type="entry name" value="Acetyltransf_1"/>
    <property type="match status" value="1"/>
</dbReference>
<gene>
    <name evidence="4" type="ORF">GM418_13160</name>
</gene>
<dbReference type="PANTHER" id="PTHR43877">
    <property type="entry name" value="AMINOALKYLPHOSPHONATE N-ACETYLTRANSFERASE-RELATED-RELATED"/>
    <property type="match status" value="1"/>
</dbReference>
<dbReference type="KEGG" id="mcos:GM418_13160"/>
<dbReference type="PANTHER" id="PTHR43877:SF2">
    <property type="entry name" value="AMINOALKYLPHOSPHONATE N-ACETYLTRANSFERASE-RELATED"/>
    <property type="match status" value="1"/>
</dbReference>
<proteinExistence type="predicted"/>
<keyword evidence="2" id="KW-0012">Acyltransferase</keyword>
<organism evidence="4 5">
    <name type="scientific">Maribellus comscasis</name>
    <dbReference type="NCBI Taxonomy" id="2681766"/>
    <lineage>
        <taxon>Bacteria</taxon>
        <taxon>Pseudomonadati</taxon>
        <taxon>Bacteroidota</taxon>
        <taxon>Bacteroidia</taxon>
        <taxon>Marinilabiliales</taxon>
        <taxon>Prolixibacteraceae</taxon>
        <taxon>Maribellus</taxon>
    </lineage>
</organism>
<evidence type="ECO:0000256" key="2">
    <source>
        <dbReference type="ARBA" id="ARBA00023315"/>
    </source>
</evidence>
<dbReference type="RefSeq" id="WP_158867003.1">
    <property type="nucleotide sequence ID" value="NZ_CP046401.1"/>
</dbReference>
<dbReference type="GO" id="GO:0016747">
    <property type="term" value="F:acyltransferase activity, transferring groups other than amino-acyl groups"/>
    <property type="evidence" value="ECO:0007669"/>
    <property type="project" value="InterPro"/>
</dbReference>
<reference evidence="4 5" key="1">
    <citation type="submission" date="2019-11" db="EMBL/GenBank/DDBJ databases">
        <authorList>
            <person name="Zheng R.K."/>
            <person name="Sun C.M."/>
        </authorList>
    </citation>
    <scope>NUCLEOTIDE SEQUENCE [LARGE SCALE GENOMIC DNA]</scope>
    <source>
        <strain evidence="4 5">WC007</strain>
    </source>
</reference>
<dbReference type="Proteomes" id="UP000428260">
    <property type="component" value="Chromosome"/>
</dbReference>
<accession>A0A6I6JWS8</accession>
<dbReference type="Gene3D" id="3.40.630.30">
    <property type="match status" value="1"/>
</dbReference>